<organism evidence="2 3">
    <name type="scientific">Colletotrichum phormii</name>
    <dbReference type="NCBI Taxonomy" id="359342"/>
    <lineage>
        <taxon>Eukaryota</taxon>
        <taxon>Fungi</taxon>
        <taxon>Dikarya</taxon>
        <taxon>Ascomycota</taxon>
        <taxon>Pezizomycotina</taxon>
        <taxon>Sordariomycetes</taxon>
        <taxon>Hypocreomycetidae</taxon>
        <taxon>Glomerellales</taxon>
        <taxon>Glomerellaceae</taxon>
        <taxon>Colletotrichum</taxon>
        <taxon>Colletotrichum acutatum species complex</taxon>
    </lineage>
</organism>
<dbReference type="SUPFAM" id="SSF53098">
    <property type="entry name" value="Ribonuclease H-like"/>
    <property type="match status" value="1"/>
</dbReference>
<evidence type="ECO:0000256" key="1">
    <source>
        <dbReference type="SAM" id="MobiDB-lite"/>
    </source>
</evidence>
<dbReference type="Gene3D" id="3.30.420.10">
    <property type="entry name" value="Ribonuclease H-like superfamily/Ribonuclease H"/>
    <property type="match status" value="1"/>
</dbReference>
<dbReference type="InterPro" id="IPR036397">
    <property type="entry name" value="RNaseH_sf"/>
</dbReference>
<dbReference type="GO" id="GO:0003676">
    <property type="term" value="F:nucleic acid binding"/>
    <property type="evidence" value="ECO:0007669"/>
    <property type="project" value="InterPro"/>
</dbReference>
<comment type="caution">
    <text evidence="2">The sequence shown here is derived from an EMBL/GenBank/DDBJ whole genome shotgun (WGS) entry which is preliminary data.</text>
</comment>
<dbReference type="EMBL" id="JAHMHQ010000017">
    <property type="protein sequence ID" value="KAK1633703.1"/>
    <property type="molecule type" value="Genomic_DNA"/>
</dbReference>
<proteinExistence type="predicted"/>
<dbReference type="InterPro" id="IPR012337">
    <property type="entry name" value="RNaseH-like_sf"/>
</dbReference>
<sequence length="219" mass="23647">MELYEDLVQASSTEMDSATPTLSPPEQSHITISSGDPDATGSPSPDPDITTSPSLAFKGDLIILPNPEARIGPIRASIEDPTQHTLHLFAGASLSRHRSHKGPSTPSVPAGAVVFWKPWPCTDPLEPWHSRAFQILACRNSAQAELYAVVAALETATLLAHLMPDLRRVTVYSDCQAVMNALASGEVGEHVTTLDPLVRRAYEACDSLWDDRNVRVAVC</sequence>
<feature type="compositionally biased region" description="Polar residues" evidence="1">
    <location>
        <begin position="9"/>
        <end position="34"/>
    </location>
</feature>
<evidence type="ECO:0000313" key="3">
    <source>
        <dbReference type="Proteomes" id="UP001243989"/>
    </source>
</evidence>
<dbReference type="AlphaFoldDB" id="A0AAI9ZKK3"/>
<dbReference type="GeneID" id="85477592"/>
<name>A0AAI9ZKK3_9PEZI</name>
<evidence type="ECO:0000313" key="2">
    <source>
        <dbReference type="EMBL" id="KAK1633703.1"/>
    </source>
</evidence>
<dbReference type="Proteomes" id="UP001243989">
    <property type="component" value="Unassembled WGS sequence"/>
</dbReference>
<keyword evidence="3" id="KW-1185">Reference proteome</keyword>
<feature type="region of interest" description="Disordered" evidence="1">
    <location>
        <begin position="1"/>
        <end position="51"/>
    </location>
</feature>
<reference evidence="2" key="1">
    <citation type="submission" date="2021-06" db="EMBL/GenBank/DDBJ databases">
        <title>Comparative genomics, transcriptomics and evolutionary studies reveal genomic signatures of adaptation to plant cell wall in hemibiotrophic fungi.</title>
        <authorList>
            <consortium name="DOE Joint Genome Institute"/>
            <person name="Baroncelli R."/>
            <person name="Diaz J.F."/>
            <person name="Benocci T."/>
            <person name="Peng M."/>
            <person name="Battaglia E."/>
            <person name="Haridas S."/>
            <person name="Andreopoulos W."/>
            <person name="Labutti K."/>
            <person name="Pangilinan J."/>
            <person name="Floch G.L."/>
            <person name="Makela M.R."/>
            <person name="Henrissat B."/>
            <person name="Grigoriev I.V."/>
            <person name="Crouch J.A."/>
            <person name="De Vries R.P."/>
            <person name="Sukno S.A."/>
            <person name="Thon M.R."/>
        </authorList>
    </citation>
    <scope>NUCLEOTIDE SEQUENCE</scope>
    <source>
        <strain evidence="2">CBS 102054</strain>
    </source>
</reference>
<protein>
    <submittedName>
        <fullName evidence="2">Uncharacterized protein</fullName>
    </submittedName>
</protein>
<dbReference type="RefSeq" id="XP_060442310.1">
    <property type="nucleotide sequence ID" value="XM_060592730.1"/>
</dbReference>
<gene>
    <name evidence="2" type="ORF">BDP81DRAFT_452265</name>
</gene>
<accession>A0AAI9ZKK3</accession>